<gene>
    <name evidence="1" type="primary">SNAP29</name>
</gene>
<dbReference type="AlphaFoldDB" id="L8E847"/>
<accession>L8E847</accession>
<name>L8E847_HUMAN</name>
<protein>
    <submittedName>
        <fullName evidence="1">Alternative protein SNAP29</fullName>
    </submittedName>
</protein>
<dbReference type="OrthoDB" id="18679at2759"/>
<sequence>MAPETFHMMIGIDKKMLPSRLDTFHGDKQNGARAGLTVGWDLVLQTDFDFHS</sequence>
<proteinExistence type="predicted"/>
<evidence type="ECO:0000313" key="1">
    <source>
        <dbReference type="EMBL" id="CCQ43279.1"/>
    </source>
</evidence>
<dbReference type="ChiTaRS" id="SNAP29">
    <property type="organism name" value="human"/>
</dbReference>
<organism evidence="1">
    <name type="scientific">Homo sapiens</name>
    <name type="common">Human</name>
    <dbReference type="NCBI Taxonomy" id="9606"/>
    <lineage>
        <taxon>Eukaryota</taxon>
        <taxon>Metazoa</taxon>
        <taxon>Chordata</taxon>
        <taxon>Craniata</taxon>
        <taxon>Vertebrata</taxon>
        <taxon>Euteleostomi</taxon>
        <taxon>Mammalia</taxon>
        <taxon>Eutheria</taxon>
        <taxon>Euarchontoglires</taxon>
        <taxon>Primates</taxon>
        <taxon>Haplorrhini</taxon>
        <taxon>Catarrhini</taxon>
        <taxon>Hominidae</taxon>
        <taxon>Homo</taxon>
    </lineage>
</organism>
<reference evidence="1" key="1">
    <citation type="journal article" date="2013" name="PLoS ONE">
        <title>Direct detection of alternative open reading frames translation products in human significantly expands the proteome.</title>
        <authorList>
            <person name="Vanderperre B."/>
            <person name="Lucier J.-F."/>
            <person name="Motard J."/>
            <person name="Tremblay G."/>
            <person name="Vanderperre S."/>
            <person name="Wisztorski M."/>
            <person name="Salzet M."/>
            <person name="Boisvert F.-M."/>
            <person name="Roucou X."/>
        </authorList>
    </citation>
    <scope>NUCLEOTIDE SEQUENCE</scope>
</reference>
<dbReference type="EMBL" id="HF583782">
    <property type="protein sequence ID" value="CCQ43279.1"/>
    <property type="molecule type" value="Genomic_DNA"/>
</dbReference>